<feature type="transmembrane region" description="Helical" evidence="7">
    <location>
        <begin position="237"/>
        <end position="256"/>
    </location>
</feature>
<reference evidence="10 11" key="1">
    <citation type="submission" date="2018-06" db="EMBL/GenBank/DDBJ databases">
        <title>Streptacidiphilus pinicola sp. nov., isolated from pine grove soil.</title>
        <authorList>
            <person name="Roh S.G."/>
            <person name="Park S."/>
            <person name="Kim M.-K."/>
            <person name="Yun B.-R."/>
            <person name="Park J."/>
            <person name="Kim M.J."/>
            <person name="Kim Y.S."/>
            <person name="Kim S.B."/>
        </authorList>
    </citation>
    <scope>NUCLEOTIDE SEQUENCE [LARGE SCALE GENOMIC DNA]</scope>
    <source>
        <strain evidence="10 11">MMS16-CNU450</strain>
    </source>
</reference>
<evidence type="ECO:0000313" key="11">
    <source>
        <dbReference type="Proteomes" id="UP000248889"/>
    </source>
</evidence>
<keyword evidence="4 7" id="KW-0812">Transmembrane</keyword>
<evidence type="ECO:0000256" key="1">
    <source>
        <dbReference type="ARBA" id="ARBA00004651"/>
    </source>
</evidence>
<evidence type="ECO:0000256" key="3">
    <source>
        <dbReference type="ARBA" id="ARBA00022475"/>
    </source>
</evidence>
<dbReference type="GO" id="GO:0005886">
    <property type="term" value="C:plasma membrane"/>
    <property type="evidence" value="ECO:0007669"/>
    <property type="project" value="UniProtKB-SubCell"/>
</dbReference>
<evidence type="ECO:0000256" key="8">
    <source>
        <dbReference type="SAM" id="MobiDB-lite"/>
    </source>
</evidence>
<accession>A0A2X0IMR3</accession>
<evidence type="ECO:0000256" key="7">
    <source>
        <dbReference type="RuleBase" id="RU363032"/>
    </source>
</evidence>
<comment type="similarity">
    <text evidence="7">Belongs to the binding-protein-dependent transport system permease family.</text>
</comment>
<dbReference type="CDD" id="cd06261">
    <property type="entry name" value="TM_PBP2"/>
    <property type="match status" value="1"/>
</dbReference>
<dbReference type="AlphaFoldDB" id="A0A2X0IMR3"/>
<dbReference type="Pfam" id="PF00528">
    <property type="entry name" value="BPD_transp_1"/>
    <property type="match status" value="1"/>
</dbReference>
<evidence type="ECO:0000256" key="6">
    <source>
        <dbReference type="ARBA" id="ARBA00023136"/>
    </source>
</evidence>
<feature type="transmembrane region" description="Helical" evidence="7">
    <location>
        <begin position="42"/>
        <end position="66"/>
    </location>
</feature>
<feature type="transmembrane region" description="Helical" evidence="7">
    <location>
        <begin position="289"/>
        <end position="315"/>
    </location>
</feature>
<keyword evidence="5 7" id="KW-1133">Transmembrane helix</keyword>
<keyword evidence="6 7" id="KW-0472">Membrane</keyword>
<dbReference type="EMBL" id="QKYN01000027">
    <property type="protein sequence ID" value="RAG86452.1"/>
    <property type="molecule type" value="Genomic_DNA"/>
</dbReference>
<dbReference type="InterPro" id="IPR000515">
    <property type="entry name" value="MetI-like"/>
</dbReference>
<dbReference type="PANTHER" id="PTHR30193:SF37">
    <property type="entry name" value="INNER MEMBRANE ABC TRANSPORTER PERMEASE PROTEIN YCJO"/>
    <property type="match status" value="1"/>
</dbReference>
<feature type="transmembrane region" description="Helical" evidence="7">
    <location>
        <begin position="136"/>
        <end position="157"/>
    </location>
</feature>
<dbReference type="SUPFAM" id="SSF160964">
    <property type="entry name" value="MalF N-terminal region-like"/>
    <property type="match status" value="1"/>
</dbReference>
<dbReference type="SUPFAM" id="SSF161098">
    <property type="entry name" value="MetI-like"/>
    <property type="match status" value="1"/>
</dbReference>
<feature type="region of interest" description="Disordered" evidence="8">
    <location>
        <begin position="1"/>
        <end position="32"/>
    </location>
</feature>
<comment type="caution">
    <text evidence="10">The sequence shown here is derived from an EMBL/GenBank/DDBJ whole genome shotgun (WGS) entry which is preliminary data.</text>
</comment>
<keyword evidence="2 7" id="KW-0813">Transport</keyword>
<keyword evidence="11" id="KW-1185">Reference proteome</keyword>
<feature type="transmembrane region" description="Helical" evidence="7">
    <location>
        <begin position="105"/>
        <end position="124"/>
    </location>
</feature>
<evidence type="ECO:0000313" key="10">
    <source>
        <dbReference type="EMBL" id="RAG86452.1"/>
    </source>
</evidence>
<feature type="domain" description="ABC transmembrane type-1" evidence="9">
    <location>
        <begin position="99"/>
        <end position="311"/>
    </location>
</feature>
<evidence type="ECO:0000259" key="9">
    <source>
        <dbReference type="PROSITE" id="PS50928"/>
    </source>
</evidence>
<dbReference type="OrthoDB" id="9805974at2"/>
<evidence type="ECO:0000256" key="2">
    <source>
        <dbReference type="ARBA" id="ARBA00022448"/>
    </source>
</evidence>
<dbReference type="PROSITE" id="PS50928">
    <property type="entry name" value="ABC_TM1"/>
    <property type="match status" value="1"/>
</dbReference>
<dbReference type="InterPro" id="IPR051393">
    <property type="entry name" value="ABC_transporter_permease"/>
</dbReference>
<protein>
    <submittedName>
        <fullName evidence="10">Sugar ABC transporter permease</fullName>
    </submittedName>
</protein>
<dbReference type="Proteomes" id="UP000248889">
    <property type="component" value="Unassembled WGS sequence"/>
</dbReference>
<evidence type="ECO:0000256" key="4">
    <source>
        <dbReference type="ARBA" id="ARBA00022692"/>
    </source>
</evidence>
<sequence length="323" mass="35506">MTPNLLQAEQRKVSQRSAGPTNGSARPGRRGRLRKPAIQHPWWFALPALAVFAVFFLLPNVLNFFYPFTNWSAFHNSISFAGLSNFQSILHDGSLQTALRTTIEYAVGVAIFQNGFGLALALLLEKDTRFNRFFRAVFFLPVLLSALAVGYVFQALLAQDGAVNAILSDLTGSQVDIPWLGSTSWTLVLLTVIHGWKWMGLAMLVYLAGLKSIPADVTEAAALDGASGWRTFWSIRFPMLAPAVTFNVTTALIGSMNTFDIVQATTQGGPADSTQVFNIYMFRVFGEGLYAQASAMSLILFLIVVVLAIPVILLLRRREQVLL</sequence>
<keyword evidence="3" id="KW-1003">Cell membrane</keyword>
<dbReference type="InterPro" id="IPR035906">
    <property type="entry name" value="MetI-like_sf"/>
</dbReference>
<organism evidence="10 11">
    <name type="scientific">Streptacidiphilus pinicola</name>
    <dbReference type="NCBI Taxonomy" id="2219663"/>
    <lineage>
        <taxon>Bacteria</taxon>
        <taxon>Bacillati</taxon>
        <taxon>Actinomycetota</taxon>
        <taxon>Actinomycetes</taxon>
        <taxon>Kitasatosporales</taxon>
        <taxon>Streptomycetaceae</taxon>
        <taxon>Streptacidiphilus</taxon>
    </lineage>
</organism>
<proteinExistence type="inferred from homology"/>
<dbReference type="GO" id="GO:0055085">
    <property type="term" value="P:transmembrane transport"/>
    <property type="evidence" value="ECO:0007669"/>
    <property type="project" value="InterPro"/>
</dbReference>
<comment type="subcellular location">
    <subcellularLocation>
        <location evidence="1 7">Cell membrane</location>
        <topology evidence="1 7">Multi-pass membrane protein</topology>
    </subcellularLocation>
</comment>
<evidence type="ECO:0000256" key="5">
    <source>
        <dbReference type="ARBA" id="ARBA00022989"/>
    </source>
</evidence>
<name>A0A2X0IMR3_9ACTN</name>
<gene>
    <name evidence="10" type="ORF">DN069_06475</name>
</gene>
<dbReference type="RefSeq" id="WP_111499865.1">
    <property type="nucleotide sequence ID" value="NZ_QKYN01000027.1"/>
</dbReference>
<dbReference type="PANTHER" id="PTHR30193">
    <property type="entry name" value="ABC TRANSPORTER PERMEASE PROTEIN"/>
    <property type="match status" value="1"/>
</dbReference>
<feature type="compositionally biased region" description="Polar residues" evidence="8">
    <location>
        <begin position="15"/>
        <end position="24"/>
    </location>
</feature>
<dbReference type="Gene3D" id="1.10.3720.10">
    <property type="entry name" value="MetI-like"/>
    <property type="match status" value="1"/>
</dbReference>